<sequence length="409" mass="46391">MNGYNVRISIFERIPTVLFGETSGHYMGIDGFVLNNLIRYMNFTPVINIPEDGMKYGFMYEHNGTFTGSLGDILYDRADISMNSRFIKDYGTSDIEFTTSIMSDNLCVVVPKSKQLPKWLTLFRIFDFKVLCAIVIVYFLYGTLHHFLKLVNSIIANNKGHSTYFVTLLEILPAFLSLSLSQMPSPMSEKVLVVIALIFGMIMASLFQGRLLTVITKADYFADINTLEELSDSGLLIATRSQNLIGTTLETDESDLDDQLKIVYVKAQENMLKYVAKHQDIAALSRMSSAKLNVFSIRNSDGSPLLHIVEECPRLYFLAYIVRKGSPYLPAINKIVLRLIESGFMQQWTESTYYIMTLQYNSNSEQNIPDRAISFQDLQVAFMLLALGNCLVCCVFSQRLHVVKQFPLL</sequence>
<evidence type="ECO:0000256" key="2">
    <source>
        <dbReference type="ARBA" id="ARBA00022475"/>
    </source>
</evidence>
<dbReference type="Gene3D" id="3.40.190.10">
    <property type="entry name" value="Periplasmic binding protein-like II"/>
    <property type="match status" value="1"/>
</dbReference>
<evidence type="ECO:0000256" key="7">
    <source>
        <dbReference type="ARBA" id="ARBA00023180"/>
    </source>
</evidence>
<dbReference type="AlphaFoldDB" id="A0AAD7ZNJ1"/>
<dbReference type="SUPFAM" id="SSF53850">
    <property type="entry name" value="Periplasmic binding protein-like II"/>
    <property type="match status" value="1"/>
</dbReference>
<keyword evidence="6" id="KW-0675">Receptor</keyword>
<dbReference type="EMBL" id="JASPKZ010007542">
    <property type="protein sequence ID" value="KAJ9583702.1"/>
    <property type="molecule type" value="Genomic_DNA"/>
</dbReference>
<keyword evidence="5 8" id="KW-0472">Membrane</keyword>
<evidence type="ECO:0000256" key="3">
    <source>
        <dbReference type="ARBA" id="ARBA00022692"/>
    </source>
</evidence>
<comment type="subcellular location">
    <subcellularLocation>
        <location evidence="1">Cell membrane</location>
        <topology evidence="1">Multi-pass membrane protein</topology>
    </subcellularLocation>
</comment>
<evidence type="ECO:0000256" key="4">
    <source>
        <dbReference type="ARBA" id="ARBA00022989"/>
    </source>
</evidence>
<comment type="caution">
    <text evidence="9">The sequence shown here is derived from an EMBL/GenBank/DDBJ whole genome shotgun (WGS) entry which is preliminary data.</text>
</comment>
<keyword evidence="2" id="KW-1003">Cell membrane</keyword>
<dbReference type="PANTHER" id="PTHR42643:SF31">
    <property type="entry name" value="IONOTROPIC RECEPTOR 68B-RELATED"/>
    <property type="match status" value="1"/>
</dbReference>
<accession>A0AAD7ZNJ1</accession>
<evidence type="ECO:0000256" key="1">
    <source>
        <dbReference type="ARBA" id="ARBA00004651"/>
    </source>
</evidence>
<proteinExistence type="predicted"/>
<evidence type="ECO:0000256" key="8">
    <source>
        <dbReference type="SAM" id="Phobius"/>
    </source>
</evidence>
<evidence type="ECO:0000313" key="9">
    <source>
        <dbReference type="EMBL" id="KAJ9583702.1"/>
    </source>
</evidence>
<reference evidence="9" key="1">
    <citation type="journal article" date="2023" name="IScience">
        <title>Live-bearing cockroach genome reveals convergent evolutionary mechanisms linked to viviparity in insects and beyond.</title>
        <authorList>
            <person name="Fouks B."/>
            <person name="Harrison M.C."/>
            <person name="Mikhailova A.A."/>
            <person name="Marchal E."/>
            <person name="English S."/>
            <person name="Carruthers M."/>
            <person name="Jennings E.C."/>
            <person name="Chiamaka E.L."/>
            <person name="Frigard R.A."/>
            <person name="Pippel M."/>
            <person name="Attardo G.M."/>
            <person name="Benoit J.B."/>
            <person name="Bornberg-Bauer E."/>
            <person name="Tobe S.S."/>
        </authorList>
    </citation>
    <scope>NUCLEOTIDE SEQUENCE</scope>
    <source>
        <strain evidence="9">Stay&amp;Tobe</strain>
    </source>
</reference>
<evidence type="ECO:0000256" key="6">
    <source>
        <dbReference type="ARBA" id="ARBA00023170"/>
    </source>
</evidence>
<organism evidence="9 10">
    <name type="scientific">Diploptera punctata</name>
    <name type="common">Pacific beetle cockroach</name>
    <dbReference type="NCBI Taxonomy" id="6984"/>
    <lineage>
        <taxon>Eukaryota</taxon>
        <taxon>Metazoa</taxon>
        <taxon>Ecdysozoa</taxon>
        <taxon>Arthropoda</taxon>
        <taxon>Hexapoda</taxon>
        <taxon>Insecta</taxon>
        <taxon>Pterygota</taxon>
        <taxon>Neoptera</taxon>
        <taxon>Polyneoptera</taxon>
        <taxon>Dictyoptera</taxon>
        <taxon>Blattodea</taxon>
        <taxon>Blaberoidea</taxon>
        <taxon>Blaberidae</taxon>
        <taxon>Diplopterinae</taxon>
        <taxon>Diploptera</taxon>
    </lineage>
</organism>
<dbReference type="PANTHER" id="PTHR42643">
    <property type="entry name" value="IONOTROPIC RECEPTOR 20A-RELATED"/>
    <property type="match status" value="1"/>
</dbReference>
<keyword evidence="7" id="KW-0325">Glycoprotein</keyword>
<feature type="transmembrane region" description="Helical" evidence="8">
    <location>
        <begin position="191"/>
        <end position="207"/>
    </location>
</feature>
<keyword evidence="10" id="KW-1185">Reference proteome</keyword>
<gene>
    <name evidence="9" type="ORF">L9F63_021955</name>
</gene>
<feature type="transmembrane region" description="Helical" evidence="8">
    <location>
        <begin position="378"/>
        <end position="396"/>
    </location>
</feature>
<dbReference type="GO" id="GO:0005886">
    <property type="term" value="C:plasma membrane"/>
    <property type="evidence" value="ECO:0007669"/>
    <property type="project" value="UniProtKB-SubCell"/>
</dbReference>
<reference evidence="9" key="2">
    <citation type="submission" date="2023-05" db="EMBL/GenBank/DDBJ databases">
        <authorList>
            <person name="Fouks B."/>
        </authorList>
    </citation>
    <scope>NUCLEOTIDE SEQUENCE</scope>
    <source>
        <strain evidence="9">Stay&amp;Tobe</strain>
        <tissue evidence="9">Testes</tissue>
    </source>
</reference>
<protein>
    <submittedName>
        <fullName evidence="9">Uncharacterized protein</fullName>
    </submittedName>
</protein>
<evidence type="ECO:0000313" key="10">
    <source>
        <dbReference type="Proteomes" id="UP001233999"/>
    </source>
</evidence>
<feature type="transmembrane region" description="Helical" evidence="8">
    <location>
        <begin position="122"/>
        <end position="141"/>
    </location>
</feature>
<dbReference type="Proteomes" id="UP001233999">
    <property type="component" value="Unassembled WGS sequence"/>
</dbReference>
<keyword evidence="3 8" id="KW-0812">Transmembrane</keyword>
<evidence type="ECO:0000256" key="5">
    <source>
        <dbReference type="ARBA" id="ARBA00023136"/>
    </source>
</evidence>
<dbReference type="InterPro" id="IPR052192">
    <property type="entry name" value="Insect_Ionotropic_Sensory_Rcpt"/>
</dbReference>
<name>A0AAD7ZNJ1_DIPPU</name>
<keyword evidence="4 8" id="KW-1133">Transmembrane helix</keyword>